<dbReference type="GO" id="GO:0030288">
    <property type="term" value="C:outer membrane-bounded periplasmic space"/>
    <property type="evidence" value="ECO:0007669"/>
    <property type="project" value="TreeGrafter"/>
</dbReference>
<evidence type="ECO:0000259" key="3">
    <source>
        <dbReference type="Pfam" id="PF00149"/>
    </source>
</evidence>
<dbReference type="PANTHER" id="PTHR11575:SF23">
    <property type="entry name" value="5-NUCLEOTIDASE FAMILY PROTEIN"/>
    <property type="match status" value="1"/>
</dbReference>
<dbReference type="Pfam" id="PF00149">
    <property type="entry name" value="Metallophos"/>
    <property type="match status" value="1"/>
</dbReference>
<dbReference type="InterPro" id="IPR004843">
    <property type="entry name" value="Calcineurin-like_PHP"/>
</dbReference>
<sequence>MFEGGRCVQLKIYHTNDIHSHLENWPKIERFLQEKKATDDKALFFDIGDFIDRVHPLTEATAGQANTSLLNHIPYDAVTIGNNEGTTLSKEQLQHLYDDYTGDVLCANIQNTMSPFKDFVIYERDNEKIAVIALTVIFSQFYDLLDWETEEPIAALERVLASLPEDVSTIILLSHLGLPMDEKIAERYPEITLILGSHTHHLLEEGKFVNGVLLAACGRYGEYVGEVTLNFNSETIVSKEAIAHKVDNLVATTKDHLQTQLFFETGKQLLSQVVATRPHELTHSWYEESELSAFVNQSICEAVEADTFLVNAGIYLTDLPRGDITRFDIHQCLPHPLNPFVLSLTGNQLIFLARKIMEQADSLRDYPLRGYGFRGEVFGQILFPRITFDKKGYVLWDNTPIIRDKIYKVATTDTFIFAPLFPVIKELDVSLKSEQFIRNIVEENLLNEKR</sequence>
<evidence type="ECO:0000313" key="6">
    <source>
        <dbReference type="Proteomes" id="UP000243591"/>
    </source>
</evidence>
<reference evidence="5 6" key="1">
    <citation type="submission" date="2017-09" db="EMBL/GenBank/DDBJ databases">
        <title>Complete Genome Sequences of Two Strains of the Meat Spoilage Bacterium Brochothrix thermosphacta Isolated from Ground Chicken.</title>
        <authorList>
            <person name="Paoli G.C."/>
            <person name="Wijey C."/>
            <person name="Chen C.-Y."/>
            <person name="Nguyen L."/>
            <person name="Yan X."/>
            <person name="Irwin P.L."/>
        </authorList>
    </citation>
    <scope>NUCLEOTIDE SEQUENCE [LARGE SCALE GENOMIC DNA]</scope>
    <source>
        <strain evidence="5 6">BI</strain>
    </source>
</reference>
<dbReference type="Gene3D" id="3.90.780.10">
    <property type="entry name" value="5'-Nucleotidase, C-terminal domain"/>
    <property type="match status" value="1"/>
</dbReference>
<dbReference type="SUPFAM" id="SSF55816">
    <property type="entry name" value="5'-nucleotidase (syn. UDP-sugar hydrolase), C-terminal domain"/>
    <property type="match status" value="1"/>
</dbReference>
<gene>
    <name evidence="5" type="ORF">CNY62_08345</name>
</gene>
<dbReference type="Proteomes" id="UP000243591">
    <property type="component" value="Chromosome"/>
</dbReference>
<dbReference type="InterPro" id="IPR006179">
    <property type="entry name" value="5_nucleotidase/apyrase"/>
</dbReference>
<evidence type="ECO:0000313" key="5">
    <source>
        <dbReference type="EMBL" id="ATF26386.1"/>
    </source>
</evidence>
<proteinExistence type="inferred from homology"/>
<dbReference type="PRINTS" id="PR01607">
    <property type="entry name" value="APYRASEFAMLY"/>
</dbReference>
<keyword evidence="1" id="KW-0732">Signal</keyword>
<keyword evidence="2" id="KW-0378">Hydrolase</keyword>
<dbReference type="InterPro" id="IPR011240">
    <property type="entry name" value="Pesterase_YunD"/>
</dbReference>
<dbReference type="AlphaFoldDB" id="A0A291KH48"/>
<organism evidence="5 6">
    <name type="scientific">Brochothrix thermosphacta</name>
    <name type="common">Microbacterium thermosphactum</name>
    <dbReference type="NCBI Taxonomy" id="2756"/>
    <lineage>
        <taxon>Bacteria</taxon>
        <taxon>Bacillati</taxon>
        <taxon>Bacillota</taxon>
        <taxon>Bacilli</taxon>
        <taxon>Bacillales</taxon>
        <taxon>Listeriaceae</taxon>
        <taxon>Brochothrix</taxon>
    </lineage>
</organism>
<dbReference type="Gene3D" id="3.60.21.10">
    <property type="match status" value="1"/>
</dbReference>
<name>A0A291KH48_BROTH</name>
<dbReference type="GO" id="GO:0008768">
    <property type="term" value="F:UDP-sugar diphosphatase activity"/>
    <property type="evidence" value="ECO:0007669"/>
    <property type="project" value="TreeGrafter"/>
</dbReference>
<dbReference type="Pfam" id="PF02872">
    <property type="entry name" value="5_nucleotid_C"/>
    <property type="match status" value="1"/>
</dbReference>
<dbReference type="EMBL" id="CP023483">
    <property type="protein sequence ID" value="ATF26386.1"/>
    <property type="molecule type" value="Genomic_DNA"/>
</dbReference>
<dbReference type="CDD" id="cd00845">
    <property type="entry name" value="MPP_UshA_N_like"/>
    <property type="match status" value="1"/>
</dbReference>
<keyword evidence="2" id="KW-0547">Nucleotide-binding</keyword>
<dbReference type="PIRSF" id="PIRSF036361">
    <property type="entry name" value="YunD"/>
    <property type="match status" value="1"/>
</dbReference>
<feature type="domain" description="Calcineurin-like phosphoesterase" evidence="3">
    <location>
        <begin position="10"/>
        <end position="201"/>
    </location>
</feature>
<dbReference type="InterPro" id="IPR008334">
    <property type="entry name" value="5'-Nucleotdase_C"/>
</dbReference>
<accession>A0A291KH48</accession>
<dbReference type="GO" id="GO:0009166">
    <property type="term" value="P:nucleotide catabolic process"/>
    <property type="evidence" value="ECO:0007669"/>
    <property type="project" value="InterPro"/>
</dbReference>
<dbReference type="STRING" id="2756.BFR44_08960"/>
<protein>
    <submittedName>
        <fullName evidence="5">Serine/threonine protein phosphatase</fullName>
    </submittedName>
</protein>
<dbReference type="KEGG" id="bths:CNY62_08345"/>
<dbReference type="SUPFAM" id="SSF56300">
    <property type="entry name" value="Metallo-dependent phosphatases"/>
    <property type="match status" value="1"/>
</dbReference>
<dbReference type="PANTHER" id="PTHR11575">
    <property type="entry name" value="5'-NUCLEOTIDASE-RELATED"/>
    <property type="match status" value="1"/>
</dbReference>
<comment type="similarity">
    <text evidence="2">Belongs to the 5'-nucleotidase family.</text>
</comment>
<dbReference type="InterPro" id="IPR029052">
    <property type="entry name" value="Metallo-depent_PP-like"/>
</dbReference>
<dbReference type="GO" id="GO:0008253">
    <property type="term" value="F:5'-nucleotidase activity"/>
    <property type="evidence" value="ECO:0007669"/>
    <property type="project" value="TreeGrafter"/>
</dbReference>
<evidence type="ECO:0000259" key="4">
    <source>
        <dbReference type="Pfam" id="PF02872"/>
    </source>
</evidence>
<evidence type="ECO:0000256" key="2">
    <source>
        <dbReference type="RuleBase" id="RU362119"/>
    </source>
</evidence>
<keyword evidence="6" id="KW-1185">Reference proteome</keyword>
<dbReference type="GO" id="GO:0000166">
    <property type="term" value="F:nucleotide binding"/>
    <property type="evidence" value="ECO:0007669"/>
    <property type="project" value="UniProtKB-KW"/>
</dbReference>
<evidence type="ECO:0000256" key="1">
    <source>
        <dbReference type="ARBA" id="ARBA00022729"/>
    </source>
</evidence>
<feature type="domain" description="5'-Nucleotidase C-terminal" evidence="4">
    <location>
        <begin position="280"/>
        <end position="352"/>
    </location>
</feature>
<dbReference type="InterPro" id="IPR036907">
    <property type="entry name" value="5'-Nucleotdase_C_sf"/>
</dbReference>